<dbReference type="Proteomes" id="UP000243588">
    <property type="component" value="Unassembled WGS sequence"/>
</dbReference>
<dbReference type="InterPro" id="IPR003594">
    <property type="entry name" value="HATPase_dom"/>
</dbReference>
<comment type="catalytic activity">
    <reaction evidence="1">
        <text>ATP + protein L-histidine = ADP + protein N-phospho-L-histidine.</text>
        <dbReference type="EC" id="2.7.13.3"/>
    </reaction>
</comment>
<sequence length="669" mass="78582">MFLVFVALLIGVSCTKSTPIHDWTSKEQEHFLTVYDSLSRNNMSQLQRDSLDNFILHLKNTPNNRKFLATYIQQTDADKKFVDLYATYTKVAEDTKGIANSYYLLGEYFDRNYLVDSSYYYFNQAKYSYKRLRDTANQQKMTFIISSILVDRGVFSEAEHQIQKVISLNTSTVSIYDLFNQEYLYAKILLGLEQYTEALFRFKKALDLSNSIELKEYFSDKELLLKRLDIYNYLSIAHIRKTQFGEAEQILTMALNEYKDLEKEESIESYVNMIYNFAVVKLAKGENKLALRYIKEALDLNVKYNYIKNKIRTDILLAQYYFAINEYFTANTILERILQNAQKIDDYDIQREVLTVLLQYDTEDSKNNFRKYLELDNIVKKKKSIVRDKFARLKYEADKLLEVNDKLHNQKAIIIIIAFMVISFVLIVVIGFSIKNKVREIATIKMYQRDTERYYKTIIDHQNAVAKVQEAERKIIANELQDGVLNKLFVTRFSLMQLEEENMEITRDLLVKEVQDVEKFIRNSSSALSNEKKLFANNFKELIEEMVLLQNRNKAIQFDIFIDPRIEFENFSHRYRISIYRIIQEALNNVEKYSNAKNCYVSFKYKTESLVEVSIEDNGNGFDLNTTRRGMGLNNIEDRLNILNSKLVLTSVIGKGTTLLFLIKIGEDN</sequence>
<dbReference type="Pfam" id="PF02518">
    <property type="entry name" value="HATPase_c"/>
    <property type="match status" value="1"/>
</dbReference>
<dbReference type="PANTHER" id="PTHR24421">
    <property type="entry name" value="NITRATE/NITRITE SENSOR PROTEIN NARX-RELATED"/>
    <property type="match status" value="1"/>
</dbReference>
<organism evidence="8 9">
    <name type="scientific">Myroides phaeus</name>
    <dbReference type="NCBI Taxonomy" id="702745"/>
    <lineage>
        <taxon>Bacteria</taxon>
        <taxon>Pseudomonadati</taxon>
        <taxon>Bacteroidota</taxon>
        <taxon>Flavobacteriia</taxon>
        <taxon>Flavobacteriales</taxon>
        <taxon>Flavobacteriaceae</taxon>
        <taxon>Myroides</taxon>
    </lineage>
</organism>
<evidence type="ECO:0000313" key="8">
    <source>
        <dbReference type="EMBL" id="SDH54779.1"/>
    </source>
</evidence>
<reference evidence="9" key="1">
    <citation type="submission" date="2016-10" db="EMBL/GenBank/DDBJ databases">
        <authorList>
            <person name="Varghese N."/>
            <person name="Submissions S."/>
        </authorList>
    </citation>
    <scope>NUCLEOTIDE SEQUENCE [LARGE SCALE GENOMIC DNA]</scope>
    <source>
        <strain evidence="9">DSM 23313</strain>
    </source>
</reference>
<keyword evidence="6" id="KW-0472">Membrane</keyword>
<gene>
    <name evidence="8" type="ORF">SAMN05421818_10684</name>
</gene>
<dbReference type="SUPFAM" id="SSF48452">
    <property type="entry name" value="TPR-like"/>
    <property type="match status" value="2"/>
</dbReference>
<evidence type="ECO:0000256" key="2">
    <source>
        <dbReference type="ARBA" id="ARBA00012438"/>
    </source>
</evidence>
<dbReference type="RefSeq" id="WP_176770724.1">
    <property type="nucleotide sequence ID" value="NZ_FNDQ01000006.1"/>
</dbReference>
<evidence type="ECO:0000313" key="9">
    <source>
        <dbReference type="Proteomes" id="UP000243588"/>
    </source>
</evidence>
<keyword evidence="5" id="KW-0902">Two-component regulatory system</keyword>
<dbReference type="InterPro" id="IPR036890">
    <property type="entry name" value="HATPase_C_sf"/>
</dbReference>
<keyword evidence="6" id="KW-0812">Transmembrane</keyword>
<protein>
    <recommendedName>
        <fullName evidence="2">histidine kinase</fullName>
        <ecNumber evidence="2">2.7.13.3</ecNumber>
    </recommendedName>
</protein>
<dbReference type="STRING" id="702745.SAMN05421818_10684"/>
<feature type="transmembrane region" description="Helical" evidence="6">
    <location>
        <begin position="412"/>
        <end position="434"/>
    </location>
</feature>
<dbReference type="GO" id="GO:0004673">
    <property type="term" value="F:protein histidine kinase activity"/>
    <property type="evidence" value="ECO:0007669"/>
    <property type="project" value="UniProtKB-EC"/>
</dbReference>
<dbReference type="GO" id="GO:0000160">
    <property type="term" value="P:phosphorelay signal transduction system"/>
    <property type="evidence" value="ECO:0007669"/>
    <property type="project" value="UniProtKB-KW"/>
</dbReference>
<dbReference type="InterPro" id="IPR050482">
    <property type="entry name" value="Sensor_HK_TwoCompSys"/>
</dbReference>
<name>A0A1G8DBL8_9FLAO</name>
<evidence type="ECO:0000256" key="1">
    <source>
        <dbReference type="ARBA" id="ARBA00000085"/>
    </source>
</evidence>
<keyword evidence="3" id="KW-0808">Transferase</keyword>
<proteinExistence type="predicted"/>
<evidence type="ECO:0000259" key="7">
    <source>
        <dbReference type="Pfam" id="PF02518"/>
    </source>
</evidence>
<keyword evidence="6" id="KW-1133">Transmembrane helix</keyword>
<dbReference type="EMBL" id="FNDQ01000006">
    <property type="protein sequence ID" value="SDH54779.1"/>
    <property type="molecule type" value="Genomic_DNA"/>
</dbReference>
<keyword evidence="9" id="KW-1185">Reference proteome</keyword>
<dbReference type="PANTHER" id="PTHR24421:SF10">
    <property type="entry name" value="NITRATE_NITRITE SENSOR PROTEIN NARQ"/>
    <property type="match status" value="1"/>
</dbReference>
<dbReference type="CDD" id="cd16917">
    <property type="entry name" value="HATPase_UhpB-NarQ-NarX-like"/>
    <property type="match status" value="1"/>
</dbReference>
<feature type="domain" description="Histidine kinase/HSP90-like ATPase" evidence="7">
    <location>
        <begin position="577"/>
        <end position="664"/>
    </location>
</feature>
<keyword evidence="4" id="KW-0418">Kinase</keyword>
<dbReference type="SUPFAM" id="SSF55874">
    <property type="entry name" value="ATPase domain of HSP90 chaperone/DNA topoisomerase II/histidine kinase"/>
    <property type="match status" value="1"/>
</dbReference>
<evidence type="ECO:0000256" key="5">
    <source>
        <dbReference type="ARBA" id="ARBA00023012"/>
    </source>
</evidence>
<dbReference type="Gene3D" id="3.30.565.10">
    <property type="entry name" value="Histidine kinase-like ATPase, C-terminal domain"/>
    <property type="match status" value="1"/>
</dbReference>
<dbReference type="EC" id="2.7.13.3" evidence="2"/>
<dbReference type="AlphaFoldDB" id="A0A1G8DBL8"/>
<accession>A0A1G8DBL8</accession>
<evidence type="ECO:0000256" key="3">
    <source>
        <dbReference type="ARBA" id="ARBA00022679"/>
    </source>
</evidence>
<evidence type="ECO:0000256" key="6">
    <source>
        <dbReference type="SAM" id="Phobius"/>
    </source>
</evidence>
<dbReference type="Gene3D" id="1.25.40.10">
    <property type="entry name" value="Tetratricopeptide repeat domain"/>
    <property type="match status" value="2"/>
</dbReference>
<dbReference type="InterPro" id="IPR011990">
    <property type="entry name" value="TPR-like_helical_dom_sf"/>
</dbReference>
<evidence type="ECO:0000256" key="4">
    <source>
        <dbReference type="ARBA" id="ARBA00022777"/>
    </source>
</evidence>